<dbReference type="GO" id="GO:0003677">
    <property type="term" value="F:DNA binding"/>
    <property type="evidence" value="ECO:0007669"/>
    <property type="project" value="UniProtKB-KW"/>
</dbReference>
<feature type="region of interest" description="Disordered" evidence="9">
    <location>
        <begin position="1633"/>
        <end position="1881"/>
    </location>
</feature>
<reference evidence="11 12" key="1">
    <citation type="journal article" date="2015" name="Genome Biol. Evol.">
        <title>The genome of winter moth (Operophtera brumata) provides a genomic perspective on sexual dimorphism and phenology.</title>
        <authorList>
            <person name="Derks M.F."/>
            <person name="Smit S."/>
            <person name="Salis L."/>
            <person name="Schijlen E."/>
            <person name="Bossers A."/>
            <person name="Mateman C."/>
            <person name="Pijl A.S."/>
            <person name="de Ridder D."/>
            <person name="Groenen M.A."/>
            <person name="Visser M.E."/>
            <person name="Megens H.J."/>
        </authorList>
    </citation>
    <scope>NUCLEOTIDE SEQUENCE [LARGE SCALE GENOMIC DNA]</scope>
    <source>
        <strain evidence="11">WM2013NL</strain>
        <tissue evidence="11">Head and thorax</tissue>
    </source>
</reference>
<evidence type="ECO:0000256" key="8">
    <source>
        <dbReference type="ARBA" id="ARBA00023242"/>
    </source>
</evidence>
<evidence type="ECO:0000256" key="6">
    <source>
        <dbReference type="ARBA" id="ARBA00022840"/>
    </source>
</evidence>
<feature type="compositionally biased region" description="Basic and acidic residues" evidence="9">
    <location>
        <begin position="594"/>
        <end position="627"/>
    </location>
</feature>
<dbReference type="SUPFAM" id="SSF52540">
    <property type="entry name" value="P-loop containing nucleoside triphosphate hydrolases"/>
    <property type="match status" value="2"/>
</dbReference>
<proteinExistence type="inferred from homology"/>
<dbReference type="GO" id="GO:0016887">
    <property type="term" value="F:ATP hydrolysis activity"/>
    <property type="evidence" value="ECO:0007669"/>
    <property type="project" value="InterPro"/>
</dbReference>
<feature type="compositionally biased region" description="Basic and acidic residues" evidence="9">
    <location>
        <begin position="1827"/>
        <end position="1836"/>
    </location>
</feature>
<dbReference type="InterPro" id="IPR027417">
    <property type="entry name" value="P-loop_NTPase"/>
</dbReference>
<evidence type="ECO:0000256" key="7">
    <source>
        <dbReference type="ARBA" id="ARBA00023125"/>
    </source>
</evidence>
<dbReference type="InterPro" id="IPR001650">
    <property type="entry name" value="Helicase_C-like"/>
</dbReference>
<dbReference type="GO" id="GO:0004386">
    <property type="term" value="F:helicase activity"/>
    <property type="evidence" value="ECO:0007669"/>
    <property type="project" value="UniProtKB-KW"/>
</dbReference>
<evidence type="ECO:0000256" key="3">
    <source>
        <dbReference type="ARBA" id="ARBA00022741"/>
    </source>
</evidence>
<dbReference type="PANTHER" id="PTHR45797:SF1">
    <property type="entry name" value="HELICASE ARIP4"/>
    <property type="match status" value="1"/>
</dbReference>
<evidence type="ECO:0000256" key="2">
    <source>
        <dbReference type="ARBA" id="ARBA00007025"/>
    </source>
</evidence>
<feature type="compositionally biased region" description="Basic and acidic residues" evidence="9">
    <location>
        <begin position="546"/>
        <end position="560"/>
    </location>
</feature>
<keyword evidence="11" id="KW-0675">Receptor</keyword>
<feature type="compositionally biased region" description="Polar residues" evidence="9">
    <location>
        <begin position="1018"/>
        <end position="1044"/>
    </location>
</feature>
<protein>
    <submittedName>
        <fullName evidence="11">Putative steroid receptor-interacting snf2 domain protein</fullName>
    </submittedName>
</protein>
<dbReference type="PROSITE" id="PS51194">
    <property type="entry name" value="HELICASE_CTER"/>
    <property type="match status" value="1"/>
</dbReference>
<evidence type="ECO:0000256" key="4">
    <source>
        <dbReference type="ARBA" id="ARBA00022801"/>
    </source>
</evidence>
<evidence type="ECO:0000313" key="12">
    <source>
        <dbReference type="Proteomes" id="UP000037510"/>
    </source>
</evidence>
<dbReference type="InterPro" id="IPR014001">
    <property type="entry name" value="Helicase_ATP-bd"/>
</dbReference>
<dbReference type="Proteomes" id="UP000037510">
    <property type="component" value="Unassembled WGS sequence"/>
</dbReference>
<feature type="region of interest" description="Disordered" evidence="9">
    <location>
        <begin position="245"/>
        <end position="283"/>
    </location>
</feature>
<evidence type="ECO:0000256" key="9">
    <source>
        <dbReference type="SAM" id="MobiDB-lite"/>
    </source>
</evidence>
<evidence type="ECO:0000256" key="1">
    <source>
        <dbReference type="ARBA" id="ARBA00004123"/>
    </source>
</evidence>
<dbReference type="InterPro" id="IPR000330">
    <property type="entry name" value="SNF2_N"/>
</dbReference>
<feature type="compositionally biased region" description="Polar residues" evidence="9">
    <location>
        <begin position="1806"/>
        <end position="1822"/>
    </location>
</feature>
<feature type="region of interest" description="Disordered" evidence="9">
    <location>
        <begin position="581"/>
        <end position="627"/>
    </location>
</feature>
<feature type="compositionally biased region" description="Polar residues" evidence="9">
    <location>
        <begin position="1703"/>
        <end position="1733"/>
    </location>
</feature>
<feature type="compositionally biased region" description="Basic and acidic residues" evidence="9">
    <location>
        <begin position="263"/>
        <end position="275"/>
    </location>
</feature>
<name>A0A0L7LD98_OPEBR</name>
<dbReference type="InterPro" id="IPR044574">
    <property type="entry name" value="ARIP4-like"/>
</dbReference>
<feature type="compositionally biased region" description="Polar residues" evidence="9">
    <location>
        <begin position="1870"/>
        <end position="1881"/>
    </location>
</feature>
<dbReference type="CDD" id="cd18793">
    <property type="entry name" value="SF2_C_SNF"/>
    <property type="match status" value="1"/>
</dbReference>
<comment type="subcellular location">
    <subcellularLocation>
        <location evidence="1">Nucleus</location>
    </subcellularLocation>
</comment>
<dbReference type="GO" id="GO:0005524">
    <property type="term" value="F:ATP binding"/>
    <property type="evidence" value="ECO:0007669"/>
    <property type="project" value="UniProtKB-KW"/>
</dbReference>
<feature type="compositionally biased region" description="Basic and acidic residues" evidence="9">
    <location>
        <begin position="1218"/>
        <end position="1243"/>
    </location>
</feature>
<dbReference type="STRING" id="104452.A0A0L7LD98"/>
<keyword evidence="7" id="KW-0238">DNA-binding</keyword>
<dbReference type="EMBL" id="JTDY01001687">
    <property type="protein sequence ID" value="KOB73156.1"/>
    <property type="molecule type" value="Genomic_DNA"/>
</dbReference>
<keyword evidence="3" id="KW-0547">Nucleotide-binding</keyword>
<evidence type="ECO:0000256" key="5">
    <source>
        <dbReference type="ARBA" id="ARBA00022806"/>
    </source>
</evidence>
<keyword evidence="5" id="KW-0347">Helicase</keyword>
<feature type="compositionally biased region" description="Basic residues" evidence="9">
    <location>
        <begin position="1244"/>
        <end position="1270"/>
    </location>
</feature>
<feature type="compositionally biased region" description="Acidic residues" evidence="9">
    <location>
        <begin position="22"/>
        <end position="40"/>
    </location>
</feature>
<feature type="compositionally biased region" description="Polar residues" evidence="9">
    <location>
        <begin position="1928"/>
        <end position="1941"/>
    </location>
</feature>
<dbReference type="InterPro" id="IPR038718">
    <property type="entry name" value="SNF2-like_sf"/>
</dbReference>
<dbReference type="SMART" id="SM00487">
    <property type="entry name" value="DEXDc"/>
    <property type="match status" value="1"/>
</dbReference>
<keyword evidence="6" id="KW-0067">ATP-binding</keyword>
<feature type="compositionally biased region" description="Low complexity" evidence="9">
    <location>
        <begin position="1144"/>
        <end position="1155"/>
    </location>
</feature>
<dbReference type="InterPro" id="IPR049730">
    <property type="entry name" value="SNF2/RAD54-like_C"/>
</dbReference>
<comment type="caution">
    <text evidence="11">The sequence shown here is derived from an EMBL/GenBank/DDBJ whole genome shotgun (WGS) entry which is preliminary data.</text>
</comment>
<feature type="compositionally biased region" description="Low complexity" evidence="9">
    <location>
        <begin position="847"/>
        <end position="889"/>
    </location>
</feature>
<feature type="region of interest" description="Disordered" evidence="9">
    <location>
        <begin position="1895"/>
        <end position="1945"/>
    </location>
</feature>
<dbReference type="PANTHER" id="PTHR45797">
    <property type="entry name" value="RAD54-LIKE"/>
    <property type="match status" value="1"/>
</dbReference>
<feature type="domain" description="Helicase C-terminal" evidence="10">
    <location>
        <begin position="1329"/>
        <end position="1487"/>
    </location>
</feature>
<organism evidence="11 12">
    <name type="scientific">Operophtera brumata</name>
    <name type="common">Winter moth</name>
    <name type="synonym">Phalaena brumata</name>
    <dbReference type="NCBI Taxonomy" id="104452"/>
    <lineage>
        <taxon>Eukaryota</taxon>
        <taxon>Metazoa</taxon>
        <taxon>Ecdysozoa</taxon>
        <taxon>Arthropoda</taxon>
        <taxon>Hexapoda</taxon>
        <taxon>Insecta</taxon>
        <taxon>Pterygota</taxon>
        <taxon>Neoptera</taxon>
        <taxon>Endopterygota</taxon>
        <taxon>Lepidoptera</taxon>
        <taxon>Glossata</taxon>
        <taxon>Ditrysia</taxon>
        <taxon>Geometroidea</taxon>
        <taxon>Geometridae</taxon>
        <taxon>Larentiinae</taxon>
        <taxon>Operophtera</taxon>
    </lineage>
</organism>
<dbReference type="Gene3D" id="3.40.50.10810">
    <property type="entry name" value="Tandem AAA-ATPase domain"/>
    <property type="match status" value="2"/>
</dbReference>
<feature type="compositionally biased region" description="Basic and acidic residues" evidence="9">
    <location>
        <begin position="1678"/>
        <end position="1690"/>
    </location>
</feature>
<evidence type="ECO:0000259" key="10">
    <source>
        <dbReference type="PROSITE" id="PS51194"/>
    </source>
</evidence>
<feature type="region of interest" description="Disordered" evidence="9">
    <location>
        <begin position="539"/>
        <end position="566"/>
    </location>
</feature>
<keyword evidence="12" id="KW-1185">Reference proteome</keyword>
<dbReference type="Gene3D" id="3.40.50.300">
    <property type="entry name" value="P-loop containing nucleotide triphosphate hydrolases"/>
    <property type="match status" value="1"/>
</dbReference>
<feature type="region of interest" description="Disordered" evidence="9">
    <location>
        <begin position="1197"/>
        <end position="1292"/>
    </location>
</feature>
<feature type="compositionally biased region" description="Low complexity" evidence="9">
    <location>
        <begin position="941"/>
        <end position="950"/>
    </location>
</feature>
<gene>
    <name evidence="11" type="ORF">OBRU01_11150</name>
</gene>
<evidence type="ECO:0000313" key="11">
    <source>
        <dbReference type="EMBL" id="KOB73156.1"/>
    </source>
</evidence>
<feature type="compositionally biased region" description="Low complexity" evidence="9">
    <location>
        <begin position="906"/>
        <end position="925"/>
    </location>
</feature>
<feature type="region of interest" description="Disordered" evidence="9">
    <location>
        <begin position="773"/>
        <end position="1160"/>
    </location>
</feature>
<dbReference type="SMART" id="SM00490">
    <property type="entry name" value="HELICc"/>
    <property type="match status" value="1"/>
</dbReference>
<feature type="compositionally biased region" description="Basic and acidic residues" evidence="9">
    <location>
        <begin position="1271"/>
        <end position="1280"/>
    </location>
</feature>
<keyword evidence="8" id="KW-0539">Nucleus</keyword>
<feature type="compositionally biased region" description="Low complexity" evidence="9">
    <location>
        <begin position="817"/>
        <end position="832"/>
    </location>
</feature>
<feature type="compositionally biased region" description="Basic residues" evidence="9">
    <location>
        <begin position="58"/>
        <end position="72"/>
    </location>
</feature>
<comment type="similarity">
    <text evidence="2">Belongs to the SNF2/RAD54 helicase family.</text>
</comment>
<dbReference type="Pfam" id="PF00271">
    <property type="entry name" value="Helicase_C"/>
    <property type="match status" value="1"/>
</dbReference>
<feature type="compositionally biased region" description="Basic and acidic residues" evidence="9">
    <location>
        <begin position="1743"/>
        <end position="1759"/>
    </location>
</feature>
<dbReference type="GO" id="GO:0005634">
    <property type="term" value="C:nucleus"/>
    <property type="evidence" value="ECO:0007669"/>
    <property type="project" value="UniProtKB-SubCell"/>
</dbReference>
<feature type="compositionally biased region" description="Low complexity" evidence="9">
    <location>
        <begin position="983"/>
        <end position="994"/>
    </location>
</feature>
<feature type="region of interest" description="Disordered" evidence="9">
    <location>
        <begin position="1"/>
        <end position="74"/>
    </location>
</feature>
<keyword evidence="4" id="KW-0378">Hydrolase</keyword>
<accession>A0A0L7LD98</accession>
<sequence length="2007" mass="223857">MASAGGAKPVKNRGRSRSRAQEEDDDETDEEVWDSDGDDETIARIQRAHYAQAAAMTSRRRSAPKKKPLSNKRKLEAVKTFHSFTKKLKQDTGISIRGLVGNNILEINSDYSSESCESDSDGLSEAEFVVNPTAVQELNDQDESYIDPETGDIVEAKSKPKVVETPVEPAPSIEIQLEPEMPKTLSISDIINEGLDLSKNVEIDEVEGSELCPDNTPTAEELLDLKQEENSQDFDITEKLKEMGEISVKPIKKEGEDEDEHAEGENKPETDEEIKPANPNALNVRRNIREVMDEKNLDASTLTAQRQESERLARVQEQQRIIREFAKYCDFQATFWGKGTKKSVRNFQDIKTYYFRAFTIGEESSSSSSDSDDCIMLSDSEVPASLHVNDAYNIPDEKGRVQINIGHPENEEDIFLAPQIARVIKPHQRFSTSSGFGCILAHSMGLGKTLQIVCFCDIFLRHTTSKTVLCIMPINTLQNWVSAHGEVRPRNFPIYVLNDSHKTLQMRAKVVKDWTTSGGVLMIGYELYRLLSMKKDKKPRKKKKAELKAEEKEREEKKAAEAGNDDTQVLLVSSSGFALTNESENSDITSLSKNSEESKEKEDDAQSKTDDKDDKNDNAPVDEDKKLLDGMVDTDTCSDKMYAALVKPGPDLVICDEGHRIKNSHSNISYALKQMRTKRRVVLTAADTERTMHRLYAARHKAHAIQGACAAFTACWFRAKSTLPQKEEYVLLIRMTPLQRKLYDQFMNEVRSEASALIEEDLDLEEIGGITKARARTKAGAIRQKPGPKPRGGPKKPAATIPPNTSTGSVVPRQDANYGNSSYPPNGPYGPNAYRPDQPGSIPPYPNYQNPPGYSGYPPNQAYNQNYDSNYYQQQPGYNNYPNQYPQNNTEGEGYNQNYWGGSYYGQGNQTYYNNPQYPNNQPPQDYRGNPAEFNNSQQYPPNFNAAENEPPFPSTAVQPYQGQEGYANQRPPYQGYNQPGFPDYNPNAPTTYPNNPPNPEYPNQPFPPPYNNPAPYGQNTGQYNQYDQNFPGYSNNMPPNSNVPIKAEPYPNEVKIEPNLPQNIPPNMGQIPPNMSQNIPPNIASGQIIPPNPTQKGVPPMPQNAPGPYGNQAFGYPNPQENSNNDNYPIPYSNIPRHLETKPPLGSAGSGSPLPSWPITELKTEVDKLKAEEKAEVKSESDGEVKIADLDTKTIVKDESKKAFAFATAPPIVRLPEPAKMKEKFTKEGPKSDGSESEEAPKKNKRGRKKGSKNKNPPKAKPKGRKDRKTSKEKNHEDGSDSEESEKEEKLNREEQLALLKKAEEMTYDWASDLLKDYIPGIIENSAKMEFFFYILNESIKLGDRLLLFSQSLFTLNLIEDFLEKNYIPGTHCLWERNTNYYQREKLINEFNANPHIYLFLVSTRAGSLGINLVGANRVIVFDASWNPCHDTQAINKQGMADRVVDECNPDAVFFKDKYLDVLMQGVISYHAKWLSKEPFQHESLLVDRKEKKLYELEKKAALAPKPTTAYRTVRTADGSIVQRPVGTVRPMQHGARWIPADVWRRQGMTAQEMTLPLDVVIPTNSAEKTNIVLKAGQRVMNNSAITITSKTGPRPGMQRVLARPGMMGSNKMRPMMPSQKFHQMRQRMGEFKPISAMRGRSTVQGRGIRSLQGSLSITKLPRAPKKPDTSNMSAKMDAHSDDDTHVLDSEDDARTDDKSRTPPNEANTSYDKTKNPSDSTENETSNDSAKQNRNEPLILTTDEKLPSEEALERKSIEENSIDFSSSRGSSLEPPTENVNSLQTDRIEKKINLLKNYRHQRPGNRPQTESSLSQLERTASVLNKEGMPDFRRNLDDITQSYSPTNEEKSIKTKKKKSPNKTEGSESQDKQPSMSHSVSSMLGNARKSDIAQMAPVTPIENTGHSRLTRGLSESPMGVPPTPKPSHLPLNSSHGTLLTAGSPTPAGADIKVPVPHPSSVVHPMAASGPAYPGYGMGYGAYPNPAYYGGYGGAPYYPPYGAPPGPGAP</sequence>
<feature type="compositionally biased region" description="Pro residues" evidence="9">
    <location>
        <begin position="995"/>
        <end position="1013"/>
    </location>
</feature>
<dbReference type="Pfam" id="PF00176">
    <property type="entry name" value="SNF2-rel_dom"/>
    <property type="match status" value="2"/>
</dbReference>